<evidence type="ECO:0000313" key="6">
    <source>
        <dbReference type="Proteomes" id="UP001229081"/>
    </source>
</evidence>
<dbReference type="Proteomes" id="UP001229081">
    <property type="component" value="Unassembled WGS sequence"/>
</dbReference>
<keyword evidence="3" id="KW-0963">Cytoplasm</keyword>
<comment type="similarity">
    <text evidence="2">Belongs to the EspG family.</text>
</comment>
<evidence type="ECO:0000256" key="3">
    <source>
        <dbReference type="ARBA" id="ARBA00022490"/>
    </source>
</evidence>
<proteinExistence type="inferred from homology"/>
<accession>A0AAJ1SCS8</accession>
<organism evidence="5 6">
    <name type="scientific">Mycobacterium paragordonae</name>
    <dbReference type="NCBI Taxonomy" id="1389713"/>
    <lineage>
        <taxon>Bacteria</taxon>
        <taxon>Bacillati</taxon>
        <taxon>Actinomycetota</taxon>
        <taxon>Actinomycetes</taxon>
        <taxon>Mycobacteriales</taxon>
        <taxon>Mycobacteriaceae</taxon>
        <taxon>Mycobacterium</taxon>
    </lineage>
</organism>
<evidence type="ECO:0000313" key="5">
    <source>
        <dbReference type="EMBL" id="MDP7739229.1"/>
    </source>
</evidence>
<protein>
    <submittedName>
        <fullName evidence="5">ESX secretion-associated protein EspG</fullName>
    </submittedName>
</protein>
<sequence length="278" mass="30126">MTATKHPAIEVTAQQAWFLADHLRAGTYPWMLAITTPYVDAGERAPFNQRCRDELTESGVLDHRGQLNPSVAEAIRTACHPRQWLEWLTILGPDQILRGVLARTEPVQAVAVLRYAQMVTFTPLQLTDSEAIVPIVTAGLPPDQRAARFEEFSLSMDLGKAIDARIGRGADVFETLTDLGVDEQAAEIMTLARGGDRAIVELTAHESTGGGHHHTDVSVNVISTDIGLILVSPPAGEPRKGGRSVFAPGDAFAVAMAVRDLTARLPSGTWFPNENYSI</sequence>
<reference evidence="5" key="1">
    <citation type="submission" date="2023-06" db="EMBL/GenBank/DDBJ databases">
        <title>Identification of two novel mycobacterium reveal diversities and complexities of Mycobacterium gordonae clade.</title>
        <authorList>
            <person name="Matsumoto Y."/>
            <person name="Nakamura S."/>
            <person name="Motooka D."/>
            <person name="Fukushima K."/>
        </authorList>
    </citation>
    <scope>NUCLEOTIDE SEQUENCE</scope>
    <source>
        <strain evidence="5">TY812</strain>
    </source>
</reference>
<dbReference type="GO" id="GO:0005737">
    <property type="term" value="C:cytoplasm"/>
    <property type="evidence" value="ECO:0007669"/>
    <property type="project" value="UniProtKB-SubCell"/>
</dbReference>
<evidence type="ECO:0000256" key="2">
    <source>
        <dbReference type="ARBA" id="ARBA00006411"/>
    </source>
</evidence>
<comment type="subcellular location">
    <subcellularLocation>
        <location evidence="1">Cytoplasm</location>
    </subcellularLocation>
</comment>
<dbReference type="RefSeq" id="WP_133437121.1">
    <property type="nucleotide sequence ID" value="NZ_JAUFSA010000004.1"/>
</dbReference>
<evidence type="ECO:0000256" key="4">
    <source>
        <dbReference type="ARBA" id="ARBA00023186"/>
    </source>
</evidence>
<evidence type="ECO:0000256" key="1">
    <source>
        <dbReference type="ARBA" id="ARBA00004496"/>
    </source>
</evidence>
<gene>
    <name evidence="5" type="ORF">QXL92_31335</name>
</gene>
<keyword evidence="4" id="KW-0143">Chaperone</keyword>
<dbReference type="AlphaFoldDB" id="A0AAJ1SCS8"/>
<dbReference type="Pfam" id="PF14011">
    <property type="entry name" value="ESX-1_EspG"/>
    <property type="match status" value="1"/>
</dbReference>
<dbReference type="InterPro" id="IPR025734">
    <property type="entry name" value="EspG"/>
</dbReference>
<name>A0AAJ1SCS8_9MYCO</name>
<dbReference type="EMBL" id="JAUFSA010000004">
    <property type="protein sequence ID" value="MDP7739229.1"/>
    <property type="molecule type" value="Genomic_DNA"/>
</dbReference>
<comment type="caution">
    <text evidence="5">The sequence shown here is derived from an EMBL/GenBank/DDBJ whole genome shotgun (WGS) entry which is preliminary data.</text>
</comment>